<feature type="transmembrane region" description="Helical" evidence="2">
    <location>
        <begin position="21"/>
        <end position="38"/>
    </location>
</feature>
<evidence type="ECO:0000256" key="1">
    <source>
        <dbReference type="SAM" id="MobiDB-lite"/>
    </source>
</evidence>
<keyword evidence="2" id="KW-1133">Transmembrane helix</keyword>
<dbReference type="Proteomes" id="UP001216558">
    <property type="component" value="Unassembled WGS sequence"/>
</dbReference>
<feature type="transmembrane region" description="Helical" evidence="2">
    <location>
        <begin position="128"/>
        <end position="146"/>
    </location>
</feature>
<feature type="region of interest" description="Disordered" evidence="1">
    <location>
        <begin position="459"/>
        <end position="495"/>
    </location>
</feature>
<sequence>MSREFRFDTWLRPARRRAAGEVMLLGSPLVLVLAGLGWAVVGGVLAAGLLLTSGTALGWVAIRRAGRLDRDWLVRRLNAREVQLEDSAGLVFAEGDLAPLERVQSGRIAERIEAIDPVSLADDWPKRGILMAWALGAVALAGIAYWQSESSAPPPPAPATQATDATLGPPRLTGQRVRIVPTAYTGLPARVSDSLDIRAPAGSRIEWTFAFTPQPSAAALQLIGGQRLPLERTDEGWSGSLRLDMPALYRITAQGMRESQPAHRLEPIPDEPPQVRVIEPASGLVTMQPGQRSWRVVFEASDDYAVDRLARLTVTTAIGEGENVRFTESSRTVTGMGEPTRRRFVIELPLASFGLQPGSDLVVQLTVADTRDPDPQVVRGPGVILRWSVPEPQQAEGLDLMAKQAMPAYFRSQRQVIIDTEALIKQRDRLSADEFLVRSDTIGVDQRLLRLRYGQFVGMEAEETPRPPLPTSDKDKPAEPEHYDGDGHDHGAEPESPVFGDLGNITAEYGHVHDESEAATLLDPETRKLLKAALDAMWEAELNLRSGKPEAALPFENEALGYIKQVQQATRIYLPRIGSQQPPIDMTRRLTGKREGIVSGGARLTPFAIEDAVPATAWRALSTTNEIDLAGLESWVRSNSPRIRDPLAVLAAIDALRSRPASRALREKLRGELWVVLTRPPAQVRRRDDGGALGRRYSEGLR</sequence>
<evidence type="ECO:0000256" key="2">
    <source>
        <dbReference type="SAM" id="Phobius"/>
    </source>
</evidence>
<name>A0ABT5JN58_9SPHN</name>
<keyword evidence="4" id="KW-1185">Reference proteome</keyword>
<reference evidence="3 4" key="1">
    <citation type="submission" date="2022-10" db="EMBL/GenBank/DDBJ databases">
        <title>Erythrobacter sp. sf7 Genome sequencing.</title>
        <authorList>
            <person name="Park S."/>
        </authorList>
    </citation>
    <scope>NUCLEOTIDE SEQUENCE [LARGE SCALE GENOMIC DNA]</scope>
    <source>
        <strain evidence="4">sf7</strain>
    </source>
</reference>
<protein>
    <submittedName>
        <fullName evidence="3">DUF4175 domain-containing protein</fullName>
    </submittedName>
</protein>
<keyword evidence="2" id="KW-0472">Membrane</keyword>
<feature type="region of interest" description="Disordered" evidence="1">
    <location>
        <begin position="150"/>
        <end position="171"/>
    </location>
</feature>
<evidence type="ECO:0000313" key="4">
    <source>
        <dbReference type="Proteomes" id="UP001216558"/>
    </source>
</evidence>
<feature type="transmembrane region" description="Helical" evidence="2">
    <location>
        <begin position="44"/>
        <end position="62"/>
    </location>
</feature>
<accession>A0ABT5JN58</accession>
<dbReference type="EMBL" id="JAQQXQ010000003">
    <property type="protein sequence ID" value="MDC8753951.1"/>
    <property type="molecule type" value="Genomic_DNA"/>
</dbReference>
<evidence type="ECO:0000313" key="3">
    <source>
        <dbReference type="EMBL" id="MDC8753951.1"/>
    </source>
</evidence>
<comment type="caution">
    <text evidence="3">The sequence shown here is derived from an EMBL/GenBank/DDBJ whole genome shotgun (WGS) entry which is preliminary data.</text>
</comment>
<organism evidence="3 4">
    <name type="scientific">Erythrobacter fulvus</name>
    <dbReference type="NCBI Taxonomy" id="2987523"/>
    <lineage>
        <taxon>Bacteria</taxon>
        <taxon>Pseudomonadati</taxon>
        <taxon>Pseudomonadota</taxon>
        <taxon>Alphaproteobacteria</taxon>
        <taxon>Sphingomonadales</taxon>
        <taxon>Erythrobacteraceae</taxon>
        <taxon>Erythrobacter/Porphyrobacter group</taxon>
        <taxon>Erythrobacter</taxon>
    </lineage>
</organism>
<proteinExistence type="predicted"/>
<keyword evidence="2" id="KW-0812">Transmembrane</keyword>
<dbReference type="RefSeq" id="WP_273676660.1">
    <property type="nucleotide sequence ID" value="NZ_JAQQXQ010000003.1"/>
</dbReference>
<feature type="compositionally biased region" description="Basic and acidic residues" evidence="1">
    <location>
        <begin position="472"/>
        <end position="493"/>
    </location>
</feature>
<gene>
    <name evidence="3" type="ORF">OIK40_04755</name>
</gene>